<reference evidence="3" key="1">
    <citation type="submission" date="2020-02" db="EMBL/GenBank/DDBJ databases">
        <title>Genomic and physiological characterization of two novel Nitrospinaceae genera.</title>
        <authorList>
            <person name="Mueller A.J."/>
            <person name="Jung M.-Y."/>
            <person name="Strachan C.R."/>
            <person name="Herbold C.W."/>
            <person name="Kirkegaard R.H."/>
            <person name="Daims H."/>
        </authorList>
    </citation>
    <scope>NUCLEOTIDE SEQUENCE [LARGE SCALE GENOMIC DNA]</scope>
</reference>
<dbReference type="PANTHER" id="PTHR14136:SF17">
    <property type="entry name" value="BTB_POZ DOMAIN-CONTAINING PROTEIN KCTD9"/>
    <property type="match status" value="1"/>
</dbReference>
<dbReference type="AlphaFoldDB" id="A0A7T0C0T8"/>
<organism evidence="2 3">
    <name type="scientific">Candidatus Nitrohelix vancouverensis</name>
    <dbReference type="NCBI Taxonomy" id="2705534"/>
    <lineage>
        <taxon>Bacteria</taxon>
        <taxon>Pseudomonadati</taxon>
        <taxon>Nitrospinota/Tectimicrobiota group</taxon>
        <taxon>Nitrospinota</taxon>
        <taxon>Nitrospinia</taxon>
        <taxon>Nitrospinales</taxon>
        <taxon>Nitrospinaceae</taxon>
        <taxon>Candidatus Nitrohelix</taxon>
    </lineage>
</organism>
<protein>
    <submittedName>
        <fullName evidence="2">Pentapeptide repeat-containing protein</fullName>
    </submittedName>
</protein>
<gene>
    <name evidence="2" type="ORF">G3M78_03260</name>
</gene>
<name>A0A7T0C0T8_9BACT</name>
<keyword evidence="1" id="KW-0472">Membrane</keyword>
<keyword evidence="1" id="KW-0812">Transmembrane</keyword>
<dbReference type="Gene3D" id="2.160.20.80">
    <property type="entry name" value="E3 ubiquitin-protein ligase SopA"/>
    <property type="match status" value="2"/>
</dbReference>
<evidence type="ECO:0000256" key="1">
    <source>
        <dbReference type="SAM" id="Phobius"/>
    </source>
</evidence>
<accession>A0A7T0C0T8</accession>
<dbReference type="Pfam" id="PF00805">
    <property type="entry name" value="Pentapeptide"/>
    <property type="match status" value="2"/>
</dbReference>
<dbReference type="KEGG" id="nva:G3M78_03260"/>
<dbReference type="InterPro" id="IPR051082">
    <property type="entry name" value="Pentapeptide-BTB/POZ_domain"/>
</dbReference>
<keyword evidence="1" id="KW-1133">Transmembrane helix</keyword>
<sequence>MKWLLDHHEEIRNLGLVFAAGIALPLAIWRSLIAHRQTRIAENNHLADTYTKAIDQLGKEENEIRLGGLYALEKIAKNNRSYNTQVMEVLCAFVRLHAPRNFDEKDEDVVPAPIEPALKIVVQAALTIIGRRNIEFDTPTKSKLQNLLRKVSRKTVSDQFVRLDLSASNLSQMVFTEANLSGADLRKADLSGAYLSEADLSEADLRKADLSEASLFGANLSGADLRGANLSGAYLSGAYLSGADLSGANLSEAGLFGADLSGANLIGAKLIGAKLSGADLRKADLFGADLSGANVTLEQLQTAHVYKTTDLPGHIDKSLITFEELPF</sequence>
<feature type="transmembrane region" description="Helical" evidence="1">
    <location>
        <begin position="12"/>
        <end position="29"/>
    </location>
</feature>
<dbReference type="Proteomes" id="UP000594464">
    <property type="component" value="Chromosome"/>
</dbReference>
<proteinExistence type="predicted"/>
<dbReference type="InterPro" id="IPR001646">
    <property type="entry name" value="5peptide_repeat"/>
</dbReference>
<evidence type="ECO:0000313" key="3">
    <source>
        <dbReference type="Proteomes" id="UP000594464"/>
    </source>
</evidence>
<dbReference type="EMBL" id="CP048620">
    <property type="protein sequence ID" value="QPJ64466.1"/>
    <property type="molecule type" value="Genomic_DNA"/>
</dbReference>
<evidence type="ECO:0000313" key="2">
    <source>
        <dbReference type="EMBL" id="QPJ64466.1"/>
    </source>
</evidence>
<dbReference type="SUPFAM" id="SSF141571">
    <property type="entry name" value="Pentapeptide repeat-like"/>
    <property type="match status" value="1"/>
</dbReference>
<dbReference type="PANTHER" id="PTHR14136">
    <property type="entry name" value="BTB_POZ DOMAIN-CONTAINING PROTEIN KCTD9"/>
    <property type="match status" value="1"/>
</dbReference>